<dbReference type="EMBL" id="UZAM01007560">
    <property type="protein sequence ID" value="VDO99940.1"/>
    <property type="molecule type" value="Genomic_DNA"/>
</dbReference>
<protein>
    <submittedName>
        <fullName evidence="5">Baculoviral IAP repeat-containing protein 5</fullName>
    </submittedName>
</protein>
<proteinExistence type="predicted"/>
<name>A0A183IHI5_9BILA</name>
<evidence type="ECO:0000256" key="2">
    <source>
        <dbReference type="ARBA" id="ARBA00022833"/>
    </source>
</evidence>
<dbReference type="PROSITE" id="PS50143">
    <property type="entry name" value="BIR_REPEAT_2"/>
    <property type="match status" value="1"/>
</dbReference>
<accession>A0A183IHI5</accession>
<keyword evidence="4" id="KW-1185">Reference proteome</keyword>
<dbReference type="Gene3D" id="1.10.1170.10">
    <property type="entry name" value="Inhibitor Of Apoptosis Protein (2mihbC-IAP-1), Chain A"/>
    <property type="match status" value="1"/>
</dbReference>
<gene>
    <name evidence="3" type="ORF">SBAD_LOCUS3080</name>
</gene>
<evidence type="ECO:0000313" key="5">
    <source>
        <dbReference type="WBParaSite" id="SBAD_0000322601-mRNA-1"/>
    </source>
</evidence>
<dbReference type="SMART" id="SM00238">
    <property type="entry name" value="BIR"/>
    <property type="match status" value="1"/>
</dbReference>
<dbReference type="InterPro" id="IPR051190">
    <property type="entry name" value="Baculoviral_IAP"/>
</dbReference>
<keyword evidence="2" id="KW-0862">Zinc</keyword>
<keyword evidence="1" id="KW-0479">Metal-binding</keyword>
<reference evidence="5" key="1">
    <citation type="submission" date="2016-06" db="UniProtKB">
        <authorList>
            <consortium name="WormBaseParasite"/>
        </authorList>
    </citation>
    <scope>IDENTIFICATION</scope>
</reference>
<dbReference type="CDD" id="cd00022">
    <property type="entry name" value="BIR"/>
    <property type="match status" value="1"/>
</dbReference>
<dbReference type="InterPro" id="IPR001370">
    <property type="entry name" value="BIR_rpt"/>
</dbReference>
<sequence length="110" mass="12825">MAEAGFFHIPSKSDPDAVRCFVCAKDLDSWCPEDDPWSEHLKHSEMCPFAQFQKRQTQLTCRQWLSIMQLKQKALWKETIDQKISELAMQFEATPQQIFKRADESDDALS</sequence>
<dbReference type="PANTHER" id="PTHR46771">
    <property type="entry name" value="DETERIN"/>
    <property type="match status" value="1"/>
</dbReference>
<dbReference type="AlphaFoldDB" id="A0A183IHI5"/>
<evidence type="ECO:0000313" key="4">
    <source>
        <dbReference type="Proteomes" id="UP000270296"/>
    </source>
</evidence>
<dbReference type="GO" id="GO:0046872">
    <property type="term" value="F:metal ion binding"/>
    <property type="evidence" value="ECO:0007669"/>
    <property type="project" value="UniProtKB-KW"/>
</dbReference>
<dbReference type="Proteomes" id="UP000270296">
    <property type="component" value="Unassembled WGS sequence"/>
</dbReference>
<evidence type="ECO:0000256" key="1">
    <source>
        <dbReference type="ARBA" id="ARBA00022723"/>
    </source>
</evidence>
<reference evidence="3 4" key="2">
    <citation type="submission" date="2018-11" db="EMBL/GenBank/DDBJ databases">
        <authorList>
            <consortium name="Pathogen Informatics"/>
        </authorList>
    </citation>
    <scope>NUCLEOTIDE SEQUENCE [LARGE SCALE GENOMIC DNA]</scope>
</reference>
<dbReference type="SUPFAM" id="SSF57924">
    <property type="entry name" value="Inhibitor of apoptosis (IAP) repeat"/>
    <property type="match status" value="1"/>
</dbReference>
<evidence type="ECO:0000313" key="3">
    <source>
        <dbReference type="EMBL" id="VDO99940.1"/>
    </source>
</evidence>
<dbReference type="WBParaSite" id="SBAD_0000322601-mRNA-1">
    <property type="protein sequence ID" value="SBAD_0000322601-mRNA-1"/>
    <property type="gene ID" value="SBAD_0000322601"/>
</dbReference>
<dbReference type="Pfam" id="PF00653">
    <property type="entry name" value="BIR"/>
    <property type="match status" value="1"/>
</dbReference>
<dbReference type="OrthoDB" id="5915172at2759"/>
<dbReference type="PANTHER" id="PTHR46771:SF5">
    <property type="entry name" value="DETERIN"/>
    <property type="match status" value="1"/>
</dbReference>
<organism evidence="5">
    <name type="scientific">Soboliphyme baturini</name>
    <dbReference type="NCBI Taxonomy" id="241478"/>
    <lineage>
        <taxon>Eukaryota</taxon>
        <taxon>Metazoa</taxon>
        <taxon>Ecdysozoa</taxon>
        <taxon>Nematoda</taxon>
        <taxon>Enoplea</taxon>
        <taxon>Dorylaimia</taxon>
        <taxon>Dioctophymatida</taxon>
        <taxon>Dioctophymatoidea</taxon>
        <taxon>Soboliphymatidae</taxon>
        <taxon>Soboliphyme</taxon>
    </lineage>
</organism>